<dbReference type="AlphaFoldDB" id="A0A498MCZ3"/>
<accession>A0A498MCZ3</accession>
<evidence type="ECO:0007829" key="7">
    <source>
        <dbReference type="PeptideAtlas" id="A0A498MCZ3"/>
    </source>
</evidence>
<evidence type="ECO:0000256" key="1">
    <source>
        <dbReference type="ARBA" id="ARBA00022734"/>
    </source>
</evidence>
<proteinExistence type="evidence at protein level"/>
<evidence type="ECO:0000313" key="5">
    <source>
        <dbReference type="EMBL" id="RXN15375.1"/>
    </source>
</evidence>
<gene>
    <name evidence="5" type="ORF">ROHU_028034</name>
</gene>
<organism evidence="5 6">
    <name type="scientific">Labeo rohita</name>
    <name type="common">Indian major carp</name>
    <name type="synonym">Cyprinus rohita</name>
    <dbReference type="NCBI Taxonomy" id="84645"/>
    <lineage>
        <taxon>Eukaryota</taxon>
        <taxon>Metazoa</taxon>
        <taxon>Chordata</taxon>
        <taxon>Craniata</taxon>
        <taxon>Vertebrata</taxon>
        <taxon>Euteleostomi</taxon>
        <taxon>Actinopterygii</taxon>
        <taxon>Neopterygii</taxon>
        <taxon>Teleostei</taxon>
        <taxon>Ostariophysi</taxon>
        <taxon>Cypriniformes</taxon>
        <taxon>Cyprinidae</taxon>
        <taxon>Labeoninae</taxon>
        <taxon>Labeonini</taxon>
        <taxon>Labeo</taxon>
    </lineage>
</organism>
<keyword evidence="3" id="KW-0472">Membrane</keyword>
<keyword evidence="1 5" id="KW-0430">Lectin</keyword>
<evidence type="ECO:0000256" key="3">
    <source>
        <dbReference type="SAM" id="Phobius"/>
    </source>
</evidence>
<feature type="transmembrane region" description="Helical" evidence="3">
    <location>
        <begin position="6"/>
        <end position="24"/>
    </location>
</feature>
<comment type="caution">
    <text evidence="5">The sequence shown here is derived from an EMBL/GenBank/DDBJ whole genome shotgun (WGS) entry which is preliminary data.</text>
</comment>
<dbReference type="GO" id="GO:0030246">
    <property type="term" value="F:carbohydrate binding"/>
    <property type="evidence" value="ECO:0007669"/>
    <property type="project" value="UniProtKB-KW"/>
</dbReference>
<dbReference type="Proteomes" id="UP000290572">
    <property type="component" value="Unassembled WGS sequence"/>
</dbReference>
<dbReference type="EMBL" id="QBIY01012854">
    <property type="protein sequence ID" value="RXN15375.1"/>
    <property type="molecule type" value="Genomic_DNA"/>
</dbReference>
<dbReference type="PANTHER" id="PTHR46780">
    <property type="entry name" value="PROTEIN EVA-1"/>
    <property type="match status" value="1"/>
</dbReference>
<feature type="domain" description="SUEL-type lectin" evidence="4">
    <location>
        <begin position="52"/>
        <end position="104"/>
    </location>
</feature>
<dbReference type="InterPro" id="IPR000922">
    <property type="entry name" value="Lectin_gal-bd_dom"/>
</dbReference>
<keyword evidence="7" id="KW-1267">Proteomics identification</keyword>
<name>A0A498MCZ3_LABRO</name>
<dbReference type="Pfam" id="PF02140">
    <property type="entry name" value="SUEL_Lectin"/>
    <property type="match status" value="1"/>
</dbReference>
<keyword evidence="2" id="KW-0677">Repeat</keyword>
<keyword evidence="3" id="KW-0812">Transmembrane</keyword>
<keyword evidence="6" id="KW-1185">Reference proteome</keyword>
<dbReference type="InterPro" id="IPR043159">
    <property type="entry name" value="Lectin_gal-bd_sf"/>
</dbReference>
<evidence type="ECO:0000313" key="6">
    <source>
        <dbReference type="Proteomes" id="UP000290572"/>
    </source>
</evidence>
<sequence length="105" mass="11660">MRVPYAGIRVIYSVISPVLIALVCSGGTNLKSHLGCQQSLVHEGKGKQVYHDSAKAKRDHSHFAAVAVSTWCNEKKSCDLDASNWVFSDPCYRVHKYLEVTYSCV</sequence>
<keyword evidence="3" id="KW-1133">Transmembrane helix</keyword>
<protein>
    <submittedName>
        <fullName evidence="5">L-rhamnose-binding lectin CSL2-like protein</fullName>
    </submittedName>
</protein>
<reference evidence="5 6" key="1">
    <citation type="submission" date="2018-03" db="EMBL/GenBank/DDBJ databases">
        <title>Draft genome sequence of Rohu Carp (Labeo rohita).</title>
        <authorList>
            <person name="Das P."/>
            <person name="Kushwaha B."/>
            <person name="Joshi C.G."/>
            <person name="Kumar D."/>
            <person name="Nagpure N.S."/>
            <person name="Sahoo L."/>
            <person name="Das S.P."/>
            <person name="Bit A."/>
            <person name="Patnaik S."/>
            <person name="Meher P.K."/>
            <person name="Jayasankar P."/>
            <person name="Koringa P.G."/>
            <person name="Patel N.V."/>
            <person name="Hinsu A.T."/>
            <person name="Kumar R."/>
            <person name="Pandey M."/>
            <person name="Agarwal S."/>
            <person name="Srivastava S."/>
            <person name="Singh M."/>
            <person name="Iquebal M.A."/>
            <person name="Jaiswal S."/>
            <person name="Angadi U.B."/>
            <person name="Kumar N."/>
            <person name="Raza M."/>
            <person name="Shah T.M."/>
            <person name="Rai A."/>
            <person name="Jena J.K."/>
        </authorList>
    </citation>
    <scope>NUCLEOTIDE SEQUENCE [LARGE SCALE GENOMIC DNA]</scope>
    <source>
        <strain evidence="5">DASCIFA01</strain>
        <tissue evidence="5">Testis</tissue>
    </source>
</reference>
<evidence type="ECO:0000259" key="4">
    <source>
        <dbReference type="Pfam" id="PF02140"/>
    </source>
</evidence>
<evidence type="ECO:0000256" key="2">
    <source>
        <dbReference type="ARBA" id="ARBA00022737"/>
    </source>
</evidence>
<dbReference type="Gene3D" id="2.60.120.740">
    <property type="match status" value="1"/>
</dbReference>